<comment type="caution">
    <text evidence="6">The sequence shown here is derived from an EMBL/GenBank/DDBJ whole genome shotgun (WGS) entry which is preliminary data.</text>
</comment>
<dbReference type="Proteomes" id="UP000517759">
    <property type="component" value="Unassembled WGS sequence"/>
</dbReference>
<dbReference type="GO" id="GO:0051536">
    <property type="term" value="F:iron-sulfur cluster binding"/>
    <property type="evidence" value="ECO:0007669"/>
    <property type="project" value="UniProtKB-KW"/>
</dbReference>
<feature type="domain" description="Elp3/MiaA/NifB-like radical SAM core" evidence="5">
    <location>
        <begin position="94"/>
        <end position="311"/>
    </location>
</feature>
<dbReference type="Gene3D" id="3.80.30.30">
    <property type="match status" value="1"/>
</dbReference>
<dbReference type="GO" id="GO:0046872">
    <property type="term" value="F:metal ion binding"/>
    <property type="evidence" value="ECO:0007669"/>
    <property type="project" value="UniProtKB-KW"/>
</dbReference>
<evidence type="ECO:0000256" key="4">
    <source>
        <dbReference type="SAM" id="MobiDB-lite"/>
    </source>
</evidence>
<evidence type="ECO:0000256" key="2">
    <source>
        <dbReference type="ARBA" id="ARBA00023004"/>
    </source>
</evidence>
<dbReference type="PANTHER" id="PTHR43432">
    <property type="entry name" value="SLR0285 PROTEIN"/>
    <property type="match status" value="1"/>
</dbReference>
<evidence type="ECO:0000256" key="3">
    <source>
        <dbReference type="ARBA" id="ARBA00023014"/>
    </source>
</evidence>
<dbReference type="InterPro" id="IPR006638">
    <property type="entry name" value="Elp3/MiaA/NifB-like_rSAM"/>
</dbReference>
<dbReference type="SMART" id="SM00729">
    <property type="entry name" value="Elp3"/>
    <property type="match status" value="1"/>
</dbReference>
<dbReference type="RefSeq" id="WP_183516094.1">
    <property type="nucleotide sequence ID" value="NZ_BSPG01000088.1"/>
</dbReference>
<dbReference type="EMBL" id="JACIDN010000024">
    <property type="protein sequence ID" value="MBB3905717.1"/>
    <property type="molecule type" value="Genomic_DNA"/>
</dbReference>
<dbReference type="SFLD" id="SFLDG01084">
    <property type="entry name" value="Uncharacterised_Radical_SAM_Su"/>
    <property type="match status" value="1"/>
</dbReference>
<dbReference type="CDD" id="cd01335">
    <property type="entry name" value="Radical_SAM"/>
    <property type="match status" value="1"/>
</dbReference>
<evidence type="ECO:0000256" key="1">
    <source>
        <dbReference type="ARBA" id="ARBA00022723"/>
    </source>
</evidence>
<keyword evidence="2" id="KW-0408">Iron</keyword>
<reference evidence="6 7" key="1">
    <citation type="submission" date="2020-08" db="EMBL/GenBank/DDBJ databases">
        <title>Genomic Encyclopedia of Type Strains, Phase IV (KMG-IV): sequencing the most valuable type-strain genomes for metagenomic binning, comparative biology and taxonomic classification.</title>
        <authorList>
            <person name="Goeker M."/>
        </authorList>
    </citation>
    <scope>NUCLEOTIDE SEQUENCE [LARGE SCALE GENOMIC DNA]</scope>
    <source>
        <strain evidence="6 7">DSM 24105</strain>
    </source>
</reference>
<accession>A0A7W6ATH9</accession>
<keyword evidence="3" id="KW-0411">Iron-sulfur</keyword>
<sequence>MASPKPDPKETARRIAGARLRPETRGGRGATANPTGRFETAFREDFDDGWAAQGEHVPHADPEDDAALAPVRTSVTREAARRLITYNTSPDIGFDRSINPYRGCEHGCVYCFARPNYAYVGLSPGLDFETRLFAKSDAAAVLEWDLSRPGYEPRTIALGTATDPYQPIEREHRLTRDVLEVLARFRHPVGIVTKSGLVLRDRDILSALAEENLVKVAISVTTLDPDLARRLEPRAPHPQKRLAAIRGLAEAGVPVMVIVAPIIPSLNDHEIEAILKAAREAGASEANYVLLRLPHELDGLVEDWFAEHYPGRRDHVFSLLGQARGGKSYNSAWGTRLIGEGPYADLIRRRFRLAKTRLGYPEERLRQRTDLFRRPERPGDQLCLL</sequence>
<dbReference type="AlphaFoldDB" id="A0A7W6ATH9"/>
<evidence type="ECO:0000313" key="6">
    <source>
        <dbReference type="EMBL" id="MBB3905717.1"/>
    </source>
</evidence>
<dbReference type="PANTHER" id="PTHR43432:SF3">
    <property type="entry name" value="SLR0285 PROTEIN"/>
    <property type="match status" value="1"/>
</dbReference>
<feature type="region of interest" description="Disordered" evidence="4">
    <location>
        <begin position="1"/>
        <end position="38"/>
    </location>
</feature>
<protein>
    <submittedName>
        <fullName evidence="6">DNA repair photolyase</fullName>
    </submittedName>
</protein>
<proteinExistence type="predicted"/>
<evidence type="ECO:0000259" key="5">
    <source>
        <dbReference type="SMART" id="SM00729"/>
    </source>
</evidence>
<name>A0A7W6ATH9_9HYPH</name>
<dbReference type="InterPro" id="IPR007197">
    <property type="entry name" value="rSAM"/>
</dbReference>
<keyword evidence="1" id="KW-0479">Metal-binding</keyword>
<dbReference type="Pfam" id="PF04055">
    <property type="entry name" value="Radical_SAM"/>
    <property type="match status" value="1"/>
</dbReference>
<evidence type="ECO:0000313" key="7">
    <source>
        <dbReference type="Proteomes" id="UP000517759"/>
    </source>
</evidence>
<dbReference type="SFLD" id="SFLDS00029">
    <property type="entry name" value="Radical_SAM"/>
    <property type="match status" value="1"/>
</dbReference>
<dbReference type="SUPFAM" id="SSF102114">
    <property type="entry name" value="Radical SAM enzymes"/>
    <property type="match status" value="1"/>
</dbReference>
<dbReference type="InterPro" id="IPR058240">
    <property type="entry name" value="rSAM_sf"/>
</dbReference>
<keyword evidence="6" id="KW-0456">Lyase</keyword>
<dbReference type="InterPro" id="IPR040086">
    <property type="entry name" value="MJ0683-like"/>
</dbReference>
<dbReference type="NCBIfam" id="NF033668">
    <property type="entry name" value="rSAM_PA0069"/>
    <property type="match status" value="1"/>
</dbReference>
<feature type="compositionally biased region" description="Basic and acidic residues" evidence="4">
    <location>
        <begin position="1"/>
        <end position="13"/>
    </location>
</feature>
<dbReference type="GO" id="GO:0016829">
    <property type="term" value="F:lyase activity"/>
    <property type="evidence" value="ECO:0007669"/>
    <property type="project" value="UniProtKB-KW"/>
</dbReference>
<gene>
    <name evidence="6" type="ORF">GGR33_005265</name>
</gene>
<organism evidence="6 7">
    <name type="scientific">Methylobacterium brachythecii</name>
    <dbReference type="NCBI Taxonomy" id="1176177"/>
    <lineage>
        <taxon>Bacteria</taxon>
        <taxon>Pseudomonadati</taxon>
        <taxon>Pseudomonadota</taxon>
        <taxon>Alphaproteobacteria</taxon>
        <taxon>Hyphomicrobiales</taxon>
        <taxon>Methylobacteriaceae</taxon>
        <taxon>Methylobacterium</taxon>
    </lineage>
</organism>